<evidence type="ECO:0000256" key="2">
    <source>
        <dbReference type="ARBA" id="ARBA00022927"/>
    </source>
</evidence>
<dbReference type="GO" id="GO:0012505">
    <property type="term" value="C:endomembrane system"/>
    <property type="evidence" value="ECO:0007669"/>
    <property type="project" value="UniProtKB-SubCell"/>
</dbReference>
<accession>D8M3S6</accession>
<dbReference type="InParanoid" id="D8M3S6"/>
<dbReference type="GO" id="GO:0005484">
    <property type="term" value="F:SNAP receptor activity"/>
    <property type="evidence" value="ECO:0007669"/>
    <property type="project" value="InterPro"/>
</dbReference>
<dbReference type="Pfam" id="PF00957">
    <property type="entry name" value="Synaptobrevin"/>
    <property type="match status" value="1"/>
</dbReference>
<evidence type="ECO:0000256" key="3">
    <source>
        <dbReference type="ARBA" id="ARBA00046280"/>
    </source>
</evidence>
<name>D8M3S6_BLAHO</name>
<dbReference type="GO" id="GO:0005737">
    <property type="term" value="C:cytoplasm"/>
    <property type="evidence" value="ECO:0007669"/>
    <property type="project" value="UniProtKB-ARBA"/>
</dbReference>
<protein>
    <recommendedName>
        <fullName evidence="6">V-SNARE coiled-coil homology domain-containing protein</fullName>
    </recommendedName>
</protein>
<comment type="subcellular location">
    <subcellularLocation>
        <location evidence="3">Endomembrane system</location>
        <topology evidence="3">Single-pass type IV membrane protein</topology>
    </subcellularLocation>
</comment>
<dbReference type="InterPro" id="IPR042855">
    <property type="entry name" value="V_SNARE_CC"/>
</dbReference>
<dbReference type="SUPFAM" id="SSF58038">
    <property type="entry name" value="SNARE fusion complex"/>
    <property type="match status" value="1"/>
</dbReference>
<keyword evidence="5" id="KW-0812">Transmembrane</keyword>
<dbReference type="GeneID" id="24919809"/>
<dbReference type="Gene3D" id="1.20.5.110">
    <property type="match status" value="1"/>
</dbReference>
<dbReference type="GO" id="GO:0006888">
    <property type="term" value="P:endoplasmic reticulum to Golgi vesicle-mediated transport"/>
    <property type="evidence" value="ECO:0007669"/>
    <property type="project" value="InterPro"/>
</dbReference>
<evidence type="ECO:0000256" key="1">
    <source>
        <dbReference type="ARBA" id="ARBA00022448"/>
    </source>
</evidence>
<evidence type="ECO:0000313" key="8">
    <source>
        <dbReference type="Proteomes" id="UP000008312"/>
    </source>
</evidence>
<sequence>MRKNIDEVVHRVEKLDHVTATSEQLMDDSKKYKWGAKKLNYMTMLRKYAPLAFIVGFVLIVVYFRFR</sequence>
<keyword evidence="2" id="KW-0653">Protein transport</keyword>
<dbReference type="PROSITE" id="PS50892">
    <property type="entry name" value="V_SNARE"/>
    <property type="match status" value="1"/>
</dbReference>
<feature type="domain" description="V-SNARE coiled-coil homology" evidence="6">
    <location>
        <begin position="1"/>
        <end position="46"/>
    </location>
</feature>
<keyword evidence="5" id="KW-0472">Membrane</keyword>
<dbReference type="EMBL" id="FN668650">
    <property type="protein sequence ID" value="CBK22549.2"/>
    <property type="molecule type" value="Genomic_DNA"/>
</dbReference>
<dbReference type="GO" id="GO:0006890">
    <property type="term" value="P:retrograde vesicle-mediated transport, Golgi to endoplasmic reticulum"/>
    <property type="evidence" value="ECO:0007669"/>
    <property type="project" value="InterPro"/>
</dbReference>
<keyword evidence="1" id="KW-0813">Transport</keyword>
<dbReference type="GO" id="GO:0015031">
    <property type="term" value="P:protein transport"/>
    <property type="evidence" value="ECO:0007669"/>
    <property type="project" value="UniProtKB-KW"/>
</dbReference>
<dbReference type="OrthoDB" id="1719357at2759"/>
<evidence type="ECO:0000256" key="5">
    <source>
        <dbReference type="SAM" id="Phobius"/>
    </source>
</evidence>
<dbReference type="Proteomes" id="UP000008312">
    <property type="component" value="Unassembled WGS sequence"/>
</dbReference>
<dbReference type="RefSeq" id="XP_012896597.1">
    <property type="nucleotide sequence ID" value="XM_013041143.1"/>
</dbReference>
<dbReference type="InterPro" id="IPR044565">
    <property type="entry name" value="Sec22"/>
</dbReference>
<evidence type="ECO:0000259" key="6">
    <source>
        <dbReference type="PROSITE" id="PS50892"/>
    </source>
</evidence>
<evidence type="ECO:0000256" key="4">
    <source>
        <dbReference type="PROSITE-ProRule" id="PRU00290"/>
    </source>
</evidence>
<keyword evidence="8" id="KW-1185">Reference proteome</keyword>
<proteinExistence type="predicted"/>
<dbReference type="PANTHER" id="PTHR45837">
    <property type="entry name" value="VESICLE-TRAFFICKING PROTEIN SEC22B"/>
    <property type="match status" value="1"/>
</dbReference>
<evidence type="ECO:0000313" key="7">
    <source>
        <dbReference type="EMBL" id="CBK22549.2"/>
    </source>
</evidence>
<gene>
    <name evidence="7" type="ORF">GSBLH_T00002659001</name>
</gene>
<keyword evidence="4" id="KW-0175">Coiled coil</keyword>
<reference evidence="7" key="1">
    <citation type="submission" date="2010-02" db="EMBL/GenBank/DDBJ databases">
        <title>Sequencing and annotation of the Blastocystis hominis genome.</title>
        <authorList>
            <person name="Wincker P."/>
        </authorList>
    </citation>
    <scope>NUCLEOTIDE SEQUENCE</scope>
    <source>
        <strain evidence="7">Singapore isolate B</strain>
    </source>
</reference>
<keyword evidence="5" id="KW-1133">Transmembrane helix</keyword>
<organism evidence="7">
    <name type="scientific">Blastocystis hominis</name>
    <dbReference type="NCBI Taxonomy" id="12968"/>
    <lineage>
        <taxon>Eukaryota</taxon>
        <taxon>Sar</taxon>
        <taxon>Stramenopiles</taxon>
        <taxon>Bigyra</taxon>
        <taxon>Opalozoa</taxon>
        <taxon>Opalinata</taxon>
        <taxon>Blastocystidae</taxon>
        <taxon>Blastocystis</taxon>
    </lineage>
</organism>
<feature type="transmembrane region" description="Helical" evidence="5">
    <location>
        <begin position="48"/>
        <end position="66"/>
    </location>
</feature>
<dbReference type="AlphaFoldDB" id="D8M3S6"/>